<evidence type="ECO:0000256" key="1">
    <source>
        <dbReference type="SAM" id="SignalP"/>
    </source>
</evidence>
<dbReference type="Pfam" id="PF13091">
    <property type="entry name" value="PLDc_2"/>
    <property type="match status" value="2"/>
</dbReference>
<organism evidence="3 4">
    <name type="scientific">Novilysobacter selenitireducens</name>
    <dbReference type="NCBI Taxonomy" id="2872639"/>
    <lineage>
        <taxon>Bacteria</taxon>
        <taxon>Pseudomonadati</taxon>
        <taxon>Pseudomonadota</taxon>
        <taxon>Gammaproteobacteria</taxon>
        <taxon>Lysobacterales</taxon>
        <taxon>Lysobacteraceae</taxon>
        <taxon>Novilysobacter</taxon>
    </lineage>
</organism>
<comment type="caution">
    <text evidence="3">The sequence shown here is derived from an EMBL/GenBank/DDBJ whole genome shotgun (WGS) entry which is preliminary data.</text>
</comment>
<dbReference type="InterPro" id="IPR025202">
    <property type="entry name" value="PLD-like_dom"/>
</dbReference>
<dbReference type="PANTHER" id="PTHR21248:SF12">
    <property type="entry name" value="CARDIOLIPIN SYNTHASE C"/>
    <property type="match status" value="1"/>
</dbReference>
<dbReference type="Proteomes" id="UP001430954">
    <property type="component" value="Unassembled WGS sequence"/>
</dbReference>
<dbReference type="InterPro" id="IPR001736">
    <property type="entry name" value="PLipase_D/transphosphatidylase"/>
</dbReference>
<dbReference type="SMART" id="SM00155">
    <property type="entry name" value="PLDc"/>
    <property type="match status" value="2"/>
</dbReference>
<dbReference type="CDD" id="cd09113">
    <property type="entry name" value="PLDc_ymdC_like_2"/>
    <property type="match status" value="1"/>
</dbReference>
<dbReference type="EMBL" id="JAINZW010000001">
    <property type="protein sequence ID" value="MBZ4038141.1"/>
    <property type="molecule type" value="Genomic_DNA"/>
</dbReference>
<dbReference type="Gene3D" id="3.30.870.10">
    <property type="entry name" value="Endonuclease Chain A"/>
    <property type="match status" value="3"/>
</dbReference>
<feature type="chain" id="PRO_5046072655" evidence="1">
    <location>
        <begin position="29"/>
        <end position="653"/>
    </location>
</feature>
<accession>A0ABS7T2P8</accession>
<reference evidence="3 4" key="1">
    <citation type="submission" date="2021-09" db="EMBL/GenBank/DDBJ databases">
        <title>Lysobacter sp. 13A isolated from the river sediment.</title>
        <authorList>
            <person name="Liu H."/>
            <person name="Li S."/>
            <person name="Mao S."/>
        </authorList>
    </citation>
    <scope>NUCLEOTIDE SEQUENCE [LARGE SCALE GENOMIC DNA]</scope>
    <source>
        <strain evidence="3 4">13A</strain>
    </source>
</reference>
<evidence type="ECO:0000313" key="4">
    <source>
        <dbReference type="Proteomes" id="UP001430954"/>
    </source>
</evidence>
<name>A0ABS7T2P8_9GAMM</name>
<dbReference type="CDD" id="cd09111">
    <property type="entry name" value="PLDc_ymdC_like_1"/>
    <property type="match status" value="1"/>
</dbReference>
<feature type="domain" description="PLD phosphodiesterase" evidence="2">
    <location>
        <begin position="497"/>
        <end position="524"/>
    </location>
</feature>
<feature type="signal peptide" evidence="1">
    <location>
        <begin position="1"/>
        <end position="28"/>
    </location>
</feature>
<feature type="domain" description="PLD phosphodiesterase" evidence="2">
    <location>
        <begin position="194"/>
        <end position="221"/>
    </location>
</feature>
<evidence type="ECO:0000313" key="3">
    <source>
        <dbReference type="EMBL" id="MBZ4038141.1"/>
    </source>
</evidence>
<keyword evidence="4" id="KW-1185">Reference proteome</keyword>
<keyword evidence="1" id="KW-0732">Signal</keyword>
<evidence type="ECO:0000259" key="2">
    <source>
        <dbReference type="PROSITE" id="PS50035"/>
    </source>
</evidence>
<sequence length="653" mass="72242">MPFPRRFPSVAALRVLAAWLVLACSACATLSPAQRERASAIAEAARSDMDTCQARNACAQASPMRQLAGRAFAQSAPGAPRHYAVILDQGTDALLARIDLLRSATTTIDVQTYIFYEDDAGRLVLEEMLAAARRGVRVRLLMDQLSALERVETLAALAGAHENLQVRVYNPVLGRARISYPQYLLAAACCWRQLNQRMHTKLFLVDGAVGITGGRNYQNAYYDWDPEYNFRDRDLLVAGPVARTMDADFLRFWNDPRSVPVEQLADVGRHLIKAGVPALPPPSYTKPERAQAMQRDAGDAALVRERLANAALPVGEVSYVADSPDKHDGNAIDGAVASVSLRELIESAREEVLLQTPYLVLSDPAQDMFRALHERKSPPRVVVSTNSLAATDAFIVYALSHKYKRRYLREFGFNIYEYKPFPADAPVDIAATGVELPDYVPTGDVQLPDHRALQREYDTRTVQGRDGYRRALSREYAALRYASRRANEPVPLKRAGVRMGMHAKSLVIDDRIGVVGTHNFDPRGDHYNTESAVVIEDAAFAEALGDSIRRDISPANSWTIAPRDKPPVLWGLDYSLGKVFEYLPVFDLWPLRYATSYEFQASPDCPQPLPPDHPGFRACYVPVGDFPEVDMVGLKGLGTRFVTAFGAGLAPIL</sequence>
<proteinExistence type="predicted"/>
<dbReference type="SUPFAM" id="SSF56024">
    <property type="entry name" value="Phospholipase D/nuclease"/>
    <property type="match status" value="2"/>
</dbReference>
<dbReference type="PANTHER" id="PTHR21248">
    <property type="entry name" value="CARDIOLIPIN SYNTHASE"/>
    <property type="match status" value="1"/>
</dbReference>
<protein>
    <submittedName>
        <fullName evidence="3">Phospholipase D family protein</fullName>
    </submittedName>
</protein>
<dbReference type="RefSeq" id="WP_223674350.1">
    <property type="nucleotide sequence ID" value="NZ_JAINZW010000001.1"/>
</dbReference>
<gene>
    <name evidence="3" type="ORF">K6753_01155</name>
</gene>
<dbReference type="PROSITE" id="PS50035">
    <property type="entry name" value="PLD"/>
    <property type="match status" value="2"/>
</dbReference>